<dbReference type="AlphaFoldDB" id="A0A101PV28"/>
<dbReference type="InterPro" id="IPR029058">
    <property type="entry name" value="AB_hydrolase_fold"/>
</dbReference>
<keyword evidence="3" id="KW-1185">Reference proteome</keyword>
<dbReference type="Proteomes" id="UP000053398">
    <property type="component" value="Unassembled WGS sequence"/>
</dbReference>
<feature type="domain" description="AB hydrolase-1" evidence="1">
    <location>
        <begin position="40"/>
        <end position="272"/>
    </location>
</feature>
<protein>
    <submittedName>
        <fullName evidence="2">Alpha/beta hydrolase</fullName>
    </submittedName>
</protein>
<dbReference type="Gene3D" id="3.40.50.1820">
    <property type="entry name" value="alpha/beta hydrolase"/>
    <property type="match status" value="1"/>
</dbReference>
<dbReference type="PANTHER" id="PTHR43433">
    <property type="entry name" value="HYDROLASE, ALPHA/BETA FOLD FAMILY PROTEIN"/>
    <property type="match status" value="1"/>
</dbReference>
<proteinExistence type="predicted"/>
<dbReference type="InterPro" id="IPR000073">
    <property type="entry name" value="AB_hydrolase_1"/>
</dbReference>
<accession>A0A101PV28</accession>
<dbReference type="SUPFAM" id="SSF53474">
    <property type="entry name" value="alpha/beta-Hydrolases"/>
    <property type="match status" value="1"/>
</dbReference>
<reference evidence="2 3" key="1">
    <citation type="submission" date="2015-10" db="EMBL/GenBank/DDBJ databases">
        <title>Draft genome sequence of Streptomyces corchorusii DSM 40340, type strain for the species Streptomyces corchorusii.</title>
        <authorList>
            <person name="Ruckert C."/>
            <person name="Winkler A."/>
            <person name="Kalinowski J."/>
            <person name="Kampfer P."/>
            <person name="Glaeser S."/>
        </authorList>
    </citation>
    <scope>NUCLEOTIDE SEQUENCE [LARGE SCALE GENOMIC DNA]</scope>
    <source>
        <strain evidence="2 3">DSM 40340</strain>
    </source>
</reference>
<evidence type="ECO:0000313" key="3">
    <source>
        <dbReference type="Proteomes" id="UP000053398"/>
    </source>
</evidence>
<dbReference type="EMBL" id="LMWP01000044">
    <property type="protein sequence ID" value="KUN18227.1"/>
    <property type="molecule type" value="Genomic_DNA"/>
</dbReference>
<evidence type="ECO:0000259" key="1">
    <source>
        <dbReference type="Pfam" id="PF00561"/>
    </source>
</evidence>
<dbReference type="PANTHER" id="PTHR43433:SF10">
    <property type="entry name" value="AB HYDROLASE-1 DOMAIN-CONTAINING PROTEIN"/>
    <property type="match status" value="1"/>
</dbReference>
<comment type="caution">
    <text evidence="2">The sequence shown here is derived from an EMBL/GenBank/DDBJ whole genome shotgun (WGS) entry which is preliminary data.</text>
</comment>
<dbReference type="InterPro" id="IPR050471">
    <property type="entry name" value="AB_hydrolase"/>
</dbReference>
<dbReference type="RefSeq" id="WP_059265891.1">
    <property type="nucleotide sequence ID" value="NZ_KQ948367.1"/>
</dbReference>
<name>A0A101PV28_STRCK</name>
<organism evidence="2 3">
    <name type="scientific">Streptomyces corchorusii</name>
    <name type="common">Streptomyces chibaensis</name>
    <dbReference type="NCBI Taxonomy" id="1903"/>
    <lineage>
        <taxon>Bacteria</taxon>
        <taxon>Bacillati</taxon>
        <taxon>Actinomycetota</taxon>
        <taxon>Actinomycetes</taxon>
        <taxon>Kitasatosporales</taxon>
        <taxon>Streptomycetaceae</taxon>
        <taxon>Streptomyces</taxon>
    </lineage>
</organism>
<dbReference type="Pfam" id="PF00561">
    <property type="entry name" value="Abhydrolase_1"/>
    <property type="match status" value="1"/>
</dbReference>
<gene>
    <name evidence="2" type="ORF">AQJ11_34725</name>
</gene>
<dbReference type="GO" id="GO:0016787">
    <property type="term" value="F:hydrolase activity"/>
    <property type="evidence" value="ECO:0007669"/>
    <property type="project" value="UniProtKB-KW"/>
</dbReference>
<evidence type="ECO:0000313" key="2">
    <source>
        <dbReference type="EMBL" id="KUN18227.1"/>
    </source>
</evidence>
<sequence length="288" mass="31457">MATEATHSQITTPNLHVEAADGVTYRYRRFGRPNASGLPVVCLVHFRANLDNWDPELVDALASEREVILVDLAGVGGSTGATPNTVEEMAHNAIAFLDAIELRRFDLLGFSLGGFIAQEITLFRPWQVRRLVLAGTAPRGGRDIHQYTAGAIREAAFDDAPSAANLLTLFFEKSASSQAKGVEFLKRLGLRTAERDTAPDLAVRDAQLTAISAWGVRDDSRLQRLESIQQPVLVANGDNDEMVPTKNTYLLAEHLPNAKLSIYPDAGHGFLFQYPAEFAAEVNAFLGR</sequence>
<dbReference type="PRINTS" id="PR00111">
    <property type="entry name" value="ABHYDROLASE"/>
</dbReference>
<keyword evidence="2" id="KW-0378">Hydrolase</keyword>